<evidence type="ECO:0000256" key="1">
    <source>
        <dbReference type="ARBA" id="ARBA00004141"/>
    </source>
</evidence>
<accession>A0A6P8RBR1</accession>
<protein>
    <submittedName>
        <fullName evidence="10">CKLF-like MARVEL transmembrane domain-containing protein 3</fullName>
    </submittedName>
</protein>
<keyword evidence="4 5" id="KW-0472">Membrane</keyword>
<dbReference type="PANTHER" id="PTHR22776:SF3">
    <property type="entry name" value="CKLF-LIKE MARVEL TRANSMEMBRANE DOMAIN-CONTAINING PROTEIN 3"/>
    <property type="match status" value="1"/>
</dbReference>
<dbReference type="CTD" id="123920"/>
<evidence type="ECO:0000256" key="7">
    <source>
        <dbReference type="SAM" id="Phobius"/>
    </source>
</evidence>
<keyword evidence="2 5" id="KW-0812">Transmembrane</keyword>
<evidence type="ECO:0000256" key="6">
    <source>
        <dbReference type="SAM" id="MobiDB-lite"/>
    </source>
</evidence>
<dbReference type="PANTHER" id="PTHR22776">
    <property type="entry name" value="MARVEL-CONTAINING POTENTIAL LIPID RAFT-ASSOCIATED PROTEIN"/>
    <property type="match status" value="1"/>
</dbReference>
<dbReference type="GeneID" id="117359784"/>
<feature type="domain" description="MARVEL" evidence="8">
    <location>
        <begin position="24"/>
        <end position="143"/>
    </location>
</feature>
<evidence type="ECO:0000313" key="10">
    <source>
        <dbReference type="RefSeq" id="XP_033798908.1"/>
    </source>
</evidence>
<dbReference type="OrthoDB" id="9943862at2759"/>
<comment type="subcellular location">
    <subcellularLocation>
        <location evidence="1">Membrane</location>
        <topology evidence="1">Multi-pass membrane protein</topology>
    </subcellularLocation>
</comment>
<reference evidence="10" key="1">
    <citation type="submission" date="2025-08" db="UniProtKB">
        <authorList>
            <consortium name="RefSeq"/>
        </authorList>
    </citation>
    <scope>IDENTIFICATION</scope>
</reference>
<evidence type="ECO:0000256" key="2">
    <source>
        <dbReference type="ARBA" id="ARBA00022692"/>
    </source>
</evidence>
<evidence type="ECO:0000256" key="5">
    <source>
        <dbReference type="PROSITE-ProRule" id="PRU00581"/>
    </source>
</evidence>
<feature type="transmembrane region" description="Helical" evidence="7">
    <location>
        <begin position="121"/>
        <end position="139"/>
    </location>
</feature>
<evidence type="ECO:0000256" key="3">
    <source>
        <dbReference type="ARBA" id="ARBA00022989"/>
    </source>
</evidence>
<keyword evidence="3 7" id="KW-1133">Transmembrane helix</keyword>
<dbReference type="InterPro" id="IPR008253">
    <property type="entry name" value="Marvel"/>
</dbReference>
<feature type="transmembrane region" description="Helical" evidence="7">
    <location>
        <begin position="32"/>
        <end position="50"/>
    </location>
</feature>
<dbReference type="KEGG" id="gsh:117359784"/>
<keyword evidence="9" id="KW-1185">Reference proteome</keyword>
<dbReference type="FunCoup" id="A0A6P8RBR1">
    <property type="interactions" value="507"/>
</dbReference>
<sequence length="174" mass="18920">MEDPESAPEPQPGLGALRTPAKELLSSRKGQLLLVESVLSFFTFVCYICSNDAAFMTVPLLEFLLALFISSAYLMKLNEKFKGIHWPLWDFIRSGTAAVVYFAISIAVISRTSSAASKAAAVFGFMATVAFALDTYLIFNDLTPFLSGRDSAAAPQTQKKEGDDSDSDSSFSFD</sequence>
<gene>
    <name evidence="10" type="primary">CMTM3</name>
</gene>
<dbReference type="RefSeq" id="XP_033798908.1">
    <property type="nucleotide sequence ID" value="XM_033943017.1"/>
</dbReference>
<evidence type="ECO:0000313" key="9">
    <source>
        <dbReference type="Proteomes" id="UP000515159"/>
    </source>
</evidence>
<dbReference type="Pfam" id="PF01284">
    <property type="entry name" value="MARVEL"/>
    <property type="match status" value="1"/>
</dbReference>
<evidence type="ECO:0000256" key="4">
    <source>
        <dbReference type="ARBA" id="ARBA00023136"/>
    </source>
</evidence>
<organism evidence="9 10">
    <name type="scientific">Geotrypetes seraphini</name>
    <name type="common">Gaboon caecilian</name>
    <name type="synonym">Caecilia seraphini</name>
    <dbReference type="NCBI Taxonomy" id="260995"/>
    <lineage>
        <taxon>Eukaryota</taxon>
        <taxon>Metazoa</taxon>
        <taxon>Chordata</taxon>
        <taxon>Craniata</taxon>
        <taxon>Vertebrata</taxon>
        <taxon>Euteleostomi</taxon>
        <taxon>Amphibia</taxon>
        <taxon>Gymnophiona</taxon>
        <taxon>Geotrypetes</taxon>
    </lineage>
</organism>
<dbReference type="InParanoid" id="A0A6P8RBR1"/>
<evidence type="ECO:0000259" key="8">
    <source>
        <dbReference type="PROSITE" id="PS51225"/>
    </source>
</evidence>
<dbReference type="InterPro" id="IPR050578">
    <property type="entry name" value="MARVEL-CKLF_proteins"/>
</dbReference>
<feature type="transmembrane region" description="Helical" evidence="7">
    <location>
        <begin position="87"/>
        <end position="109"/>
    </location>
</feature>
<dbReference type="Proteomes" id="UP000515159">
    <property type="component" value="Chromosome 4"/>
</dbReference>
<dbReference type="PROSITE" id="PS51225">
    <property type="entry name" value="MARVEL"/>
    <property type="match status" value="1"/>
</dbReference>
<name>A0A6P8RBR1_GEOSA</name>
<dbReference type="AlphaFoldDB" id="A0A6P8RBR1"/>
<dbReference type="GO" id="GO:0016020">
    <property type="term" value="C:membrane"/>
    <property type="evidence" value="ECO:0007669"/>
    <property type="project" value="UniProtKB-SubCell"/>
</dbReference>
<feature type="region of interest" description="Disordered" evidence="6">
    <location>
        <begin position="150"/>
        <end position="174"/>
    </location>
</feature>
<proteinExistence type="predicted"/>
<feature type="transmembrane region" description="Helical" evidence="7">
    <location>
        <begin position="56"/>
        <end position="75"/>
    </location>
</feature>